<dbReference type="Proteomes" id="UP000031972">
    <property type="component" value="Unassembled WGS sequence"/>
</dbReference>
<dbReference type="AlphaFoldDB" id="A0A0C2S0X3"/>
<evidence type="ECO:0000313" key="2">
    <source>
        <dbReference type="EMBL" id="KIL47699.1"/>
    </source>
</evidence>
<gene>
    <name evidence="2" type="ORF">KR50_18660</name>
</gene>
<evidence type="ECO:0000313" key="3">
    <source>
        <dbReference type="Proteomes" id="UP000031972"/>
    </source>
</evidence>
<keyword evidence="3" id="KW-1185">Reference proteome</keyword>
<feature type="compositionally biased region" description="Polar residues" evidence="1">
    <location>
        <begin position="10"/>
        <end position="20"/>
    </location>
</feature>
<evidence type="ECO:0008006" key="4">
    <source>
        <dbReference type="Google" id="ProtNLM"/>
    </source>
</evidence>
<sequence length="630" mass="70105">MEHNKASGRSGVSPSQLYSQKPLTLKHGQVVLGLVEKRISEQKALMRIGGQTITVNLPIEISEGSKRWFRVFEEGKEVGLKPVNERNINGDNNKPAEDAKNLSLNTFKDNRHPSPDLSNGPPSLKKDQLAKASEWVAASADKERALSIIKLMTLKSQPFSDAIFTSYERGLQGTDSSIQSEMNRLLGHLSREQSPAALQVLNTIKKIQQPIQSFMARQMTAELFALLTKPSSPLSGKEAALNSLKQLEALPHSATLSNWSEGLMKAYLSAPDPANAFKMTFAQLNNNVQQNHYDLELYLKLAKEAAQLTLIGKSAADISNQVIKRLDEFASLLKTVGEGNGLISPKQLFERMVDIQAMTEISQKPLLEPKAFVFRDLHLIPKDQFIDPSRLKMNTQSSSVKDVHDLLRSVLIEAENRFNPMHSSGKIADMIKGTISLLGIDYESRLTGYTQSIEAITESLKPQLITLLRDPHLSSSVKEAAEHLTNRLNGQQILSSESGTTAQIFLQLPLHFKNKLTDITMQWTAKKQKDGRLDSDHARVLFYINLENLKETVIDMNVQKRIVSVEVYTRVEGLHELGDTLKPSLKSSLEKADYHLSSLKFLSAKQGSPPAINPEVAQINSFYEGVDIRV</sequence>
<feature type="region of interest" description="Disordered" evidence="1">
    <location>
        <begin position="1"/>
        <end position="20"/>
    </location>
</feature>
<dbReference type="OrthoDB" id="2351076at2"/>
<protein>
    <recommendedName>
        <fullName evidence="4">Flagellar hook-length control protein-like C-terminal domain-containing protein</fullName>
    </recommendedName>
</protein>
<name>A0A0C2S0X3_9BACL</name>
<organism evidence="2 3">
    <name type="scientific">Jeotgalibacillus campisalis</name>
    <dbReference type="NCBI Taxonomy" id="220754"/>
    <lineage>
        <taxon>Bacteria</taxon>
        <taxon>Bacillati</taxon>
        <taxon>Bacillota</taxon>
        <taxon>Bacilli</taxon>
        <taxon>Bacillales</taxon>
        <taxon>Caryophanaceae</taxon>
        <taxon>Jeotgalibacillus</taxon>
    </lineage>
</organism>
<proteinExistence type="predicted"/>
<dbReference type="RefSeq" id="WP_041057461.1">
    <property type="nucleotide sequence ID" value="NZ_JXRR01000014.1"/>
</dbReference>
<dbReference type="EMBL" id="JXRR01000014">
    <property type="protein sequence ID" value="KIL47699.1"/>
    <property type="molecule type" value="Genomic_DNA"/>
</dbReference>
<accession>A0A0C2S0X3</accession>
<comment type="caution">
    <text evidence="2">The sequence shown here is derived from an EMBL/GenBank/DDBJ whole genome shotgun (WGS) entry which is preliminary data.</text>
</comment>
<evidence type="ECO:0000256" key="1">
    <source>
        <dbReference type="SAM" id="MobiDB-lite"/>
    </source>
</evidence>
<dbReference type="PATRIC" id="fig|220754.4.peg.1885"/>
<reference evidence="2 3" key="1">
    <citation type="submission" date="2015-01" db="EMBL/GenBank/DDBJ databases">
        <title>Jeotgalibacillus campisalis genome sequencing.</title>
        <authorList>
            <person name="Goh K.M."/>
            <person name="Chan K.-G."/>
            <person name="Yaakop A.S."/>
            <person name="Ee R."/>
            <person name="Gan H.M."/>
            <person name="Chan C.S."/>
        </authorList>
    </citation>
    <scope>NUCLEOTIDE SEQUENCE [LARGE SCALE GENOMIC DNA]</scope>
    <source>
        <strain evidence="2 3">SF-57</strain>
    </source>
</reference>
<feature type="region of interest" description="Disordered" evidence="1">
    <location>
        <begin position="105"/>
        <end position="125"/>
    </location>
</feature>